<feature type="region of interest" description="Disordered" evidence="1">
    <location>
        <begin position="18"/>
        <end position="41"/>
    </location>
</feature>
<feature type="compositionally biased region" description="Polar residues" evidence="1">
    <location>
        <begin position="24"/>
        <end position="38"/>
    </location>
</feature>
<name>A0A9P4TQL9_9PLEO</name>
<evidence type="ECO:0000256" key="1">
    <source>
        <dbReference type="SAM" id="MobiDB-lite"/>
    </source>
</evidence>
<gene>
    <name evidence="2" type="ORF">CC78DRAFT_611533</name>
</gene>
<evidence type="ECO:0000313" key="2">
    <source>
        <dbReference type="EMBL" id="KAF2270651.1"/>
    </source>
</evidence>
<dbReference type="Proteomes" id="UP000800093">
    <property type="component" value="Unassembled WGS sequence"/>
</dbReference>
<dbReference type="AlphaFoldDB" id="A0A9P4TQL9"/>
<dbReference type="OrthoDB" id="167809at2759"/>
<comment type="caution">
    <text evidence="2">The sequence shown here is derived from an EMBL/GenBank/DDBJ whole genome shotgun (WGS) entry which is preliminary data.</text>
</comment>
<evidence type="ECO:0000313" key="3">
    <source>
        <dbReference type="Proteomes" id="UP000800093"/>
    </source>
</evidence>
<keyword evidence="3" id="KW-1185">Reference proteome</keyword>
<organism evidence="2 3">
    <name type="scientific">Lojkania enalia</name>
    <dbReference type="NCBI Taxonomy" id="147567"/>
    <lineage>
        <taxon>Eukaryota</taxon>
        <taxon>Fungi</taxon>
        <taxon>Dikarya</taxon>
        <taxon>Ascomycota</taxon>
        <taxon>Pezizomycotina</taxon>
        <taxon>Dothideomycetes</taxon>
        <taxon>Pleosporomycetidae</taxon>
        <taxon>Pleosporales</taxon>
        <taxon>Pleosporales incertae sedis</taxon>
        <taxon>Lojkania</taxon>
    </lineage>
</organism>
<proteinExistence type="predicted"/>
<dbReference type="SUPFAM" id="SSF52499">
    <property type="entry name" value="Isochorismatase-like hydrolases"/>
    <property type="match status" value="1"/>
</dbReference>
<accession>A0A9P4TQL9</accession>
<dbReference type="EMBL" id="ML986579">
    <property type="protein sequence ID" value="KAF2270651.1"/>
    <property type="molecule type" value="Genomic_DNA"/>
</dbReference>
<protein>
    <recommendedName>
        <fullName evidence="4">Isochorismatase-like domain-containing protein</fullName>
    </recommendedName>
</protein>
<sequence>MISSLEDFRLYSQADGYDLANRPTLDTPQVHTRISPKTQDSRAVINHKKTALVIIDLQDYFLSTPLGHPSGLRLDLGIQSFMGLQLKKPDPMLFRSTGTAYPDSGVGPADR</sequence>
<evidence type="ECO:0008006" key="4">
    <source>
        <dbReference type="Google" id="ProtNLM"/>
    </source>
</evidence>
<reference evidence="3" key="1">
    <citation type="journal article" date="2020" name="Stud. Mycol.">
        <title>101 Dothideomycetes genomes: A test case for predicting lifestyles and emergence of pathogens.</title>
        <authorList>
            <person name="Haridas S."/>
            <person name="Albert R."/>
            <person name="Binder M."/>
            <person name="Bloem J."/>
            <person name="LaButti K."/>
            <person name="Salamov A."/>
            <person name="Andreopoulos B."/>
            <person name="Baker S."/>
            <person name="Barry K."/>
            <person name="Bills G."/>
            <person name="Bluhm B."/>
            <person name="Cannon C."/>
            <person name="Castanera R."/>
            <person name="Culley D."/>
            <person name="Daum C."/>
            <person name="Ezra D."/>
            <person name="Gonzalez J."/>
            <person name="Henrissat B."/>
            <person name="Kuo A."/>
            <person name="Liang C."/>
            <person name="Lipzen A."/>
            <person name="Lutzoni F."/>
            <person name="Magnuson J."/>
            <person name="Mondo S."/>
            <person name="Nolan M."/>
            <person name="Ohm R."/>
            <person name="Pangilinan J."/>
            <person name="Park H.-J."/>
            <person name="Ramirez L."/>
            <person name="Alfaro M."/>
            <person name="Sun H."/>
            <person name="Tritt A."/>
            <person name="Yoshinaga Y."/>
            <person name="Zwiers L.-H."/>
            <person name="Turgeon B."/>
            <person name="Goodwin S."/>
            <person name="Spatafora J."/>
            <person name="Crous P."/>
            <person name="Grigoriev I."/>
        </authorList>
    </citation>
    <scope>NUCLEOTIDE SEQUENCE [LARGE SCALE GENOMIC DNA]</scope>
    <source>
        <strain evidence="3">CBS 304.66</strain>
    </source>
</reference>
<dbReference type="InterPro" id="IPR036380">
    <property type="entry name" value="Isochorismatase-like_sf"/>
</dbReference>